<feature type="coiled-coil region" evidence="1">
    <location>
        <begin position="579"/>
        <end position="687"/>
    </location>
</feature>
<gene>
    <name evidence="3" type="ORF">AK812_SmicGene17720</name>
</gene>
<comment type="caution">
    <text evidence="3">The sequence shown here is derived from an EMBL/GenBank/DDBJ whole genome shotgun (WGS) entry which is preliminary data.</text>
</comment>
<dbReference type="EMBL" id="LSRX01000353">
    <property type="protein sequence ID" value="OLP99663.1"/>
    <property type="molecule type" value="Genomic_DNA"/>
</dbReference>
<feature type="coiled-coil region" evidence="1">
    <location>
        <begin position="335"/>
        <end position="429"/>
    </location>
</feature>
<organism evidence="3 4">
    <name type="scientific">Symbiodinium microadriaticum</name>
    <name type="common">Dinoflagellate</name>
    <name type="synonym">Zooxanthella microadriatica</name>
    <dbReference type="NCBI Taxonomy" id="2951"/>
    <lineage>
        <taxon>Eukaryota</taxon>
        <taxon>Sar</taxon>
        <taxon>Alveolata</taxon>
        <taxon>Dinophyceae</taxon>
        <taxon>Suessiales</taxon>
        <taxon>Symbiodiniaceae</taxon>
        <taxon>Symbiodinium</taxon>
    </lineage>
</organism>
<keyword evidence="1" id="KW-0175">Coiled coil</keyword>
<dbReference type="AlphaFoldDB" id="A0A1Q9DWV9"/>
<protein>
    <submittedName>
        <fullName evidence="3">Uncharacterized protein</fullName>
    </submittedName>
</protein>
<dbReference type="Proteomes" id="UP000186817">
    <property type="component" value="Unassembled WGS sequence"/>
</dbReference>
<dbReference type="OrthoDB" id="446737at2759"/>
<accession>A0A1Q9DWV9</accession>
<evidence type="ECO:0000256" key="1">
    <source>
        <dbReference type="SAM" id="Coils"/>
    </source>
</evidence>
<name>A0A1Q9DWV9_SYMMI</name>
<proteinExistence type="predicted"/>
<evidence type="ECO:0000256" key="2">
    <source>
        <dbReference type="SAM" id="MobiDB-lite"/>
    </source>
</evidence>
<feature type="region of interest" description="Disordered" evidence="2">
    <location>
        <begin position="801"/>
        <end position="847"/>
    </location>
</feature>
<keyword evidence="4" id="KW-1185">Reference proteome</keyword>
<reference evidence="3 4" key="1">
    <citation type="submission" date="2016-02" db="EMBL/GenBank/DDBJ databases">
        <title>Genome analysis of coral dinoflagellate symbionts highlights evolutionary adaptations to a symbiotic lifestyle.</title>
        <authorList>
            <person name="Aranda M."/>
            <person name="Li Y."/>
            <person name="Liew Y.J."/>
            <person name="Baumgarten S."/>
            <person name="Simakov O."/>
            <person name="Wilson M."/>
            <person name="Piel J."/>
            <person name="Ashoor H."/>
            <person name="Bougouffa S."/>
            <person name="Bajic V.B."/>
            <person name="Ryu T."/>
            <person name="Ravasi T."/>
            <person name="Bayer T."/>
            <person name="Micklem G."/>
            <person name="Kim H."/>
            <person name="Bhak J."/>
            <person name="Lajeunesse T.C."/>
            <person name="Voolstra C.R."/>
        </authorList>
    </citation>
    <scope>NUCLEOTIDE SEQUENCE [LARGE SCALE GENOMIC DNA]</scope>
    <source>
        <strain evidence="3 4">CCMP2467</strain>
    </source>
</reference>
<feature type="coiled-coil region" evidence="1">
    <location>
        <begin position="478"/>
        <end position="550"/>
    </location>
</feature>
<evidence type="ECO:0000313" key="4">
    <source>
        <dbReference type="Proteomes" id="UP000186817"/>
    </source>
</evidence>
<evidence type="ECO:0000313" key="3">
    <source>
        <dbReference type="EMBL" id="OLP99663.1"/>
    </source>
</evidence>
<sequence>MAAPSMTVAAIDTLRAAVTGGEDAGAGYRPAKLTRRLRGFLSAVSLDAAQRSSAPRCQRPERRQGHRLLQPCHGGTTCLRSWRRGTGQEEHMATVLVPGDTPHPGRSRRWPERCLAPRAEAPRARKLTALKAALPEVAAVTYQATEMFAARKAFIYVQDMAQVLALTGDVDPPGLQVPKSNAGRRGPGSGGVFEARLQLRPGGGLRQLLPSGLQRHWRTGFLTSVTCHCKANISDVVPGGSGDGTRRMGWTGVHAPVEGILRTLGRAAKDLHFTVNDAADEVVNLVVLRAAGAGWGLDAESVPDTVQPCSGQAPSLRLDHRGLMRLQFRSAVDERGHLRSEVKALQSERDALAAQVERLELERVQFGSAQDLDKQELESTVQSLVREIKACQAEASTAKDEVQRLSNALDAAQALCEHAEARAAAAEVLKTEASAQQRLAEGNVLRLTTEIEALKASSSLVLRRAERCDAAEAEAARLQGDVCRLRQEEQRLRLLEERLSQAQAGVHDKEALERRLDQALRRADTAEKQAKSSEDNAKSLELKLLAATTELEESNLAVQKGHERERSQEAELRNVEMARAEMGGKLAETLQELADLEANSASFRRKVDADLSEAKLQLSESCARCDRGVAELEAERGKSQEAVKKLSSLEEQLATRDAEVCGLQEQSAGLRRDLVKASAAREAAEQQMAPLAEEAARACRLREESATAAAAAQQEATSCRLEAEATRMAHYEQDREVHRLRERLAVQSEELERLQTLLAMGGGPDDVAAMSAAQYLRGPSPRSHIRDELAFVRKETRSGCPALPPAVTRRLASPRLRDAPLALQGRSNSRSRRPSSFASTAAPDDEL</sequence>